<organism evidence="2 3">
    <name type="scientific">Sulfuritalea hydrogenivorans sk43H</name>
    <dbReference type="NCBI Taxonomy" id="1223802"/>
    <lineage>
        <taxon>Bacteria</taxon>
        <taxon>Pseudomonadati</taxon>
        <taxon>Pseudomonadota</taxon>
        <taxon>Betaproteobacteria</taxon>
        <taxon>Nitrosomonadales</taxon>
        <taxon>Sterolibacteriaceae</taxon>
        <taxon>Sulfuritalea</taxon>
    </lineage>
</organism>
<dbReference type="AlphaFoldDB" id="W0SK33"/>
<keyword evidence="3" id="KW-1185">Reference proteome</keyword>
<dbReference type="Proteomes" id="UP000031637">
    <property type="component" value="Chromosome"/>
</dbReference>
<gene>
    <name evidence="2" type="primary">soxZ</name>
    <name evidence="2" type="ORF">SUTH_03441</name>
</gene>
<dbReference type="OrthoDB" id="9795530at2"/>
<dbReference type="Pfam" id="PF08770">
    <property type="entry name" value="SoxZ"/>
    <property type="match status" value="1"/>
</dbReference>
<dbReference type="RefSeq" id="WP_041100995.1">
    <property type="nucleotide sequence ID" value="NZ_AP012547.1"/>
</dbReference>
<dbReference type="Gene3D" id="2.60.40.10">
    <property type="entry name" value="Immunoglobulins"/>
    <property type="match status" value="1"/>
</dbReference>
<dbReference type="SUPFAM" id="SSF81296">
    <property type="entry name" value="E set domains"/>
    <property type="match status" value="1"/>
</dbReference>
<reference evidence="2 3" key="1">
    <citation type="journal article" date="2014" name="Syst. Appl. Microbiol.">
        <title>Complete genomes of freshwater sulfur oxidizers Sulfuricella denitrificans skB26 and Sulfuritalea hydrogenivorans sk43H: genetic insights into the sulfur oxidation pathway of betaproteobacteria.</title>
        <authorList>
            <person name="Watanabe T."/>
            <person name="Kojima H."/>
            <person name="Fukui M."/>
        </authorList>
    </citation>
    <scope>NUCLEOTIDE SEQUENCE [LARGE SCALE GENOMIC DNA]</scope>
    <source>
        <strain evidence="2">DSM22779</strain>
    </source>
</reference>
<dbReference type="EMBL" id="AP012547">
    <property type="protein sequence ID" value="BAO31211.1"/>
    <property type="molecule type" value="Genomic_DNA"/>
</dbReference>
<accession>W0SK33</accession>
<dbReference type="InterPro" id="IPR030995">
    <property type="entry name" value="SoxZ"/>
</dbReference>
<name>W0SK33_9PROT</name>
<sequence>MAELMKIRTKLVDGSAHIVALIIHPMETGQRKDPRTGQAYPAHFIQNVTATINDKPVLIAQWGPAISKNPLLGFRVKGAKAGDKLVIAWEDNKGEKARSEATIA</sequence>
<feature type="domain" description="Sulphur oxidation protein SoxZ" evidence="1">
    <location>
        <begin position="9"/>
        <end position="101"/>
    </location>
</feature>
<protein>
    <submittedName>
        <fullName evidence="2">Sulfur compound chelating protein SoxZ</fullName>
    </submittedName>
</protein>
<dbReference type="STRING" id="1223802.SUTH_03441"/>
<evidence type="ECO:0000313" key="3">
    <source>
        <dbReference type="Proteomes" id="UP000031637"/>
    </source>
</evidence>
<dbReference type="HOGENOM" id="CLU_172621_1_0_4"/>
<dbReference type="InterPro" id="IPR014756">
    <property type="entry name" value="Ig_E-set"/>
</dbReference>
<dbReference type="InterPro" id="IPR014880">
    <property type="entry name" value="SoxZ_dom"/>
</dbReference>
<evidence type="ECO:0000259" key="1">
    <source>
        <dbReference type="Pfam" id="PF08770"/>
    </source>
</evidence>
<dbReference type="KEGG" id="shd:SUTH_03441"/>
<dbReference type="NCBIfam" id="TIGR04490">
    <property type="entry name" value="SoxZ_true"/>
    <property type="match status" value="1"/>
</dbReference>
<proteinExistence type="predicted"/>
<dbReference type="InterPro" id="IPR013783">
    <property type="entry name" value="Ig-like_fold"/>
</dbReference>
<evidence type="ECO:0000313" key="2">
    <source>
        <dbReference type="EMBL" id="BAO31211.1"/>
    </source>
</evidence>